<evidence type="ECO:0000313" key="3">
    <source>
        <dbReference type="Proteomes" id="UP000317429"/>
    </source>
</evidence>
<proteinExistence type="predicted"/>
<evidence type="ECO:0008006" key="4">
    <source>
        <dbReference type="Google" id="ProtNLM"/>
    </source>
</evidence>
<dbReference type="EMBL" id="CP036291">
    <property type="protein sequence ID" value="QDU91407.1"/>
    <property type="molecule type" value="Genomic_DNA"/>
</dbReference>
<dbReference type="Proteomes" id="UP000317429">
    <property type="component" value="Chromosome"/>
</dbReference>
<feature type="compositionally biased region" description="Low complexity" evidence="1">
    <location>
        <begin position="419"/>
        <end position="442"/>
    </location>
</feature>
<feature type="region of interest" description="Disordered" evidence="1">
    <location>
        <begin position="52"/>
        <end position="77"/>
    </location>
</feature>
<dbReference type="InterPro" id="IPR011990">
    <property type="entry name" value="TPR-like_helical_dom_sf"/>
</dbReference>
<feature type="region of interest" description="Disordered" evidence="1">
    <location>
        <begin position="1"/>
        <end position="26"/>
    </location>
</feature>
<sequence>MIVTAGWLRPAGTVEPPSDPQGSFTPVAELALPAPSYVDAYPQAASRQGLLANPFASSVAEPPPTKPAPAEPPSAERAELAEVTLPHAGASEFRFAPPRLTLRTPEPAPPVLAPEAVTEDAPAWIAEDEASFAMRVSTAEALAYTPVSRELSRSLAPKVQQGFQLGKSGALFAAREKFLGVLRKIASAKDAAEQTTRHSTALEEGLLALEESEDFATARAVGGGPVDVSQVAQSHHTPLLEALDPAARSATLPHEAAAMYHRYGEAKLGGAVAGEQAGSMALYGLGKTYARLAEREGQPAAAAQSLSYFRAATIAHAGNYMAANEVGVHLARSGHYDESYRALAAAVPHNPDSNIFRNLAVVERSLGRPEQALAAQARADQLAAAEKSTGEFARSRGVQWVDPAQFQATTPSSPGPGSPEGAAAMAQQSPAAPARPAGSPGPIRSALGWGDGAPAGPSTIVR</sequence>
<name>A0A518DIU9_9BACT</name>
<accession>A0A518DIU9</accession>
<evidence type="ECO:0000256" key="1">
    <source>
        <dbReference type="SAM" id="MobiDB-lite"/>
    </source>
</evidence>
<reference evidence="2 3" key="1">
    <citation type="submission" date="2019-02" db="EMBL/GenBank/DDBJ databases">
        <title>Deep-cultivation of Planctomycetes and their phenomic and genomic characterization uncovers novel biology.</title>
        <authorList>
            <person name="Wiegand S."/>
            <person name="Jogler M."/>
            <person name="Boedeker C."/>
            <person name="Pinto D."/>
            <person name="Vollmers J."/>
            <person name="Rivas-Marin E."/>
            <person name="Kohn T."/>
            <person name="Peeters S.H."/>
            <person name="Heuer A."/>
            <person name="Rast P."/>
            <person name="Oberbeckmann S."/>
            <person name="Bunk B."/>
            <person name="Jeske O."/>
            <person name="Meyerdierks A."/>
            <person name="Storesund J.E."/>
            <person name="Kallscheuer N."/>
            <person name="Luecker S."/>
            <person name="Lage O.M."/>
            <person name="Pohl T."/>
            <person name="Merkel B.J."/>
            <person name="Hornburger P."/>
            <person name="Mueller R.-W."/>
            <person name="Bruemmer F."/>
            <person name="Labrenz M."/>
            <person name="Spormann A.M."/>
            <person name="Op den Camp H."/>
            <person name="Overmann J."/>
            <person name="Amann R."/>
            <person name="Jetten M.S.M."/>
            <person name="Mascher T."/>
            <person name="Medema M.H."/>
            <person name="Devos D.P."/>
            <person name="Kaster A.-K."/>
            <person name="Ovreas L."/>
            <person name="Rohde M."/>
            <person name="Galperin M.Y."/>
            <person name="Jogler C."/>
        </authorList>
    </citation>
    <scope>NUCLEOTIDE SEQUENCE [LARGE SCALE GENOMIC DNA]</scope>
    <source>
        <strain evidence="2 3">Pla175</strain>
    </source>
</reference>
<keyword evidence="3" id="KW-1185">Reference proteome</keyword>
<dbReference type="Gene3D" id="1.25.40.10">
    <property type="entry name" value="Tetratricopeptide repeat domain"/>
    <property type="match status" value="1"/>
</dbReference>
<dbReference type="SUPFAM" id="SSF48452">
    <property type="entry name" value="TPR-like"/>
    <property type="match status" value="1"/>
</dbReference>
<feature type="region of interest" description="Disordered" evidence="1">
    <location>
        <begin position="406"/>
        <end position="462"/>
    </location>
</feature>
<dbReference type="KEGG" id="pnd:Pla175_48300"/>
<evidence type="ECO:0000313" key="2">
    <source>
        <dbReference type="EMBL" id="QDU91407.1"/>
    </source>
</evidence>
<feature type="compositionally biased region" description="Pro residues" evidence="1">
    <location>
        <begin position="61"/>
        <end position="72"/>
    </location>
</feature>
<organism evidence="2 3">
    <name type="scientific">Pirellulimonas nuda</name>
    <dbReference type="NCBI Taxonomy" id="2528009"/>
    <lineage>
        <taxon>Bacteria</taxon>
        <taxon>Pseudomonadati</taxon>
        <taxon>Planctomycetota</taxon>
        <taxon>Planctomycetia</taxon>
        <taxon>Pirellulales</taxon>
        <taxon>Lacipirellulaceae</taxon>
        <taxon>Pirellulimonas</taxon>
    </lineage>
</organism>
<dbReference type="AlphaFoldDB" id="A0A518DIU9"/>
<gene>
    <name evidence="2" type="ORF">Pla175_48300</name>
</gene>
<protein>
    <recommendedName>
        <fullName evidence="4">Tetratricopeptide repeat protein</fullName>
    </recommendedName>
</protein>